<keyword evidence="2" id="KW-1133">Transmembrane helix</keyword>
<comment type="caution">
    <text evidence="3">The sequence shown here is derived from an EMBL/GenBank/DDBJ whole genome shotgun (WGS) entry which is preliminary data.</text>
</comment>
<gene>
    <name evidence="3" type="ORF">ACFYXQ_25525</name>
</gene>
<organism evidence="3 4">
    <name type="scientific">Nocardia jiangxiensis</name>
    <dbReference type="NCBI Taxonomy" id="282685"/>
    <lineage>
        <taxon>Bacteria</taxon>
        <taxon>Bacillati</taxon>
        <taxon>Actinomycetota</taxon>
        <taxon>Actinomycetes</taxon>
        <taxon>Mycobacteriales</taxon>
        <taxon>Nocardiaceae</taxon>
        <taxon>Nocardia</taxon>
    </lineage>
</organism>
<dbReference type="Proteomes" id="UP001601992">
    <property type="component" value="Unassembled WGS sequence"/>
</dbReference>
<feature type="region of interest" description="Disordered" evidence="1">
    <location>
        <begin position="147"/>
        <end position="254"/>
    </location>
</feature>
<keyword evidence="4" id="KW-1185">Reference proteome</keyword>
<evidence type="ECO:0000256" key="2">
    <source>
        <dbReference type="SAM" id="Phobius"/>
    </source>
</evidence>
<feature type="transmembrane region" description="Helical" evidence="2">
    <location>
        <begin position="26"/>
        <end position="45"/>
    </location>
</feature>
<proteinExistence type="predicted"/>
<keyword evidence="2" id="KW-0812">Transmembrane</keyword>
<reference evidence="3 4" key="1">
    <citation type="submission" date="2024-10" db="EMBL/GenBank/DDBJ databases">
        <title>The Natural Products Discovery Center: Release of the First 8490 Sequenced Strains for Exploring Actinobacteria Biosynthetic Diversity.</title>
        <authorList>
            <person name="Kalkreuter E."/>
            <person name="Kautsar S.A."/>
            <person name="Yang D."/>
            <person name="Bader C.D."/>
            <person name="Teijaro C.N."/>
            <person name="Fluegel L."/>
            <person name="Davis C.M."/>
            <person name="Simpson J.R."/>
            <person name="Lauterbach L."/>
            <person name="Steele A.D."/>
            <person name="Gui C."/>
            <person name="Meng S."/>
            <person name="Li G."/>
            <person name="Viehrig K."/>
            <person name="Ye F."/>
            <person name="Su P."/>
            <person name="Kiefer A.F."/>
            <person name="Nichols A."/>
            <person name="Cepeda A.J."/>
            <person name="Yan W."/>
            <person name="Fan B."/>
            <person name="Jiang Y."/>
            <person name="Adhikari A."/>
            <person name="Zheng C.-J."/>
            <person name="Schuster L."/>
            <person name="Cowan T.M."/>
            <person name="Smanski M.J."/>
            <person name="Chevrette M.G."/>
            <person name="De Carvalho L.P.S."/>
            <person name="Shen B."/>
        </authorList>
    </citation>
    <scope>NUCLEOTIDE SEQUENCE [LARGE SCALE GENOMIC DNA]</scope>
    <source>
        <strain evidence="3 4">NPDC002593</strain>
    </source>
</reference>
<feature type="transmembrane region" description="Helical" evidence="2">
    <location>
        <begin position="52"/>
        <end position="70"/>
    </location>
</feature>
<evidence type="ECO:0000313" key="3">
    <source>
        <dbReference type="EMBL" id="MFF3571144.1"/>
    </source>
</evidence>
<name>A0ABW6S7F7_9NOCA</name>
<dbReference type="RefSeq" id="WP_157186350.1">
    <property type="nucleotide sequence ID" value="NZ_JBIAQY010000009.1"/>
</dbReference>
<feature type="compositionally biased region" description="Polar residues" evidence="1">
    <location>
        <begin position="219"/>
        <end position="238"/>
    </location>
</feature>
<sequence>MRSILEGNPFWFEIHRAYFFLDAGNIALWVCQLATVVGAILLMVIGHRSPTARTVATLGIGGMFCLHSAAVPAARPVYSIGLNWLLVLDFVLSLVAVVAIVIGNRSAGLAARPSAVPARTFAPQGMPPHAMPQFGMPQPGMVQGGVPQQGGPQGQMQYQGMPQSGVPQQGIAPETIVQQQGPPGIVPQPGMPQQAMPSAPMPQPGVFRQGMPLGGVPLDNNQPPASNPGYQQPGQQFSAPPVTGPAAQGNPPQF</sequence>
<dbReference type="EMBL" id="JBIAQY010000009">
    <property type="protein sequence ID" value="MFF3571144.1"/>
    <property type="molecule type" value="Genomic_DNA"/>
</dbReference>
<feature type="compositionally biased region" description="Low complexity" evidence="1">
    <location>
        <begin position="154"/>
        <end position="163"/>
    </location>
</feature>
<accession>A0ABW6S7F7</accession>
<protein>
    <submittedName>
        <fullName evidence="3">Uncharacterized protein</fullName>
    </submittedName>
</protein>
<feature type="transmembrane region" description="Helical" evidence="2">
    <location>
        <begin position="82"/>
        <end position="102"/>
    </location>
</feature>
<keyword evidence="2" id="KW-0472">Membrane</keyword>
<evidence type="ECO:0000313" key="4">
    <source>
        <dbReference type="Proteomes" id="UP001601992"/>
    </source>
</evidence>
<evidence type="ECO:0000256" key="1">
    <source>
        <dbReference type="SAM" id="MobiDB-lite"/>
    </source>
</evidence>